<gene>
    <name evidence="1" type="ORF">J9309_00065</name>
</gene>
<organism evidence="1 2">
    <name type="scientific">Faecalibacter bovis</name>
    <dbReference type="NCBI Taxonomy" id="2898187"/>
    <lineage>
        <taxon>Bacteria</taxon>
        <taxon>Pseudomonadati</taxon>
        <taxon>Bacteroidota</taxon>
        <taxon>Flavobacteriia</taxon>
        <taxon>Flavobacteriales</taxon>
        <taxon>Weeksellaceae</taxon>
        <taxon>Faecalibacter</taxon>
    </lineage>
</organism>
<proteinExistence type="predicted"/>
<sequence length="302" mass="34744">MQVELADVVKALQFNLMKKIAFIVLMIQSLMVFGQKTINAESLKTFNVTEDSKKINKAYADNMFFGIFGVKHFINALDVNNKAVKSITITSNANPNIKTPVYKALYNQDGTIDMFEISEQIGNALQVKYDYKDGVIAKEVIHYQDKNATLNTFYYNEDKMYIEKPNQKFEMVWLEGDVLLKKVYTENQIGTEDRLMHNCRITRSIGQDINKVCFNDASFKIPLIITDYVPEVDANTLKINLIKGEQSQIKSISDQKFAIVLQGKEKFHISLDKENRIKSFNYLGNPALQEKPIEFLFAYTMY</sequence>
<evidence type="ECO:0000313" key="1">
    <source>
        <dbReference type="EMBL" id="QTV05788.1"/>
    </source>
</evidence>
<dbReference type="RefSeq" id="WP_230476433.1">
    <property type="nucleotide sequence ID" value="NZ_CP072842.1"/>
</dbReference>
<dbReference type="EMBL" id="CP072842">
    <property type="protein sequence ID" value="QTV05788.1"/>
    <property type="molecule type" value="Genomic_DNA"/>
</dbReference>
<protein>
    <submittedName>
        <fullName evidence="1">Uncharacterized protein</fullName>
    </submittedName>
</protein>
<keyword evidence="2" id="KW-1185">Reference proteome</keyword>
<reference evidence="2" key="2">
    <citation type="submission" date="2021-04" db="EMBL/GenBank/DDBJ databases">
        <title>Taxonomy of Flavobacteriaceae bacterium ZY171143.</title>
        <authorList>
            <person name="Li F."/>
        </authorList>
    </citation>
    <scope>NUCLEOTIDE SEQUENCE [LARGE SCALE GENOMIC DNA]</scope>
    <source>
        <strain evidence="2">ZY171143</strain>
    </source>
</reference>
<name>A0ABX7XD01_9FLAO</name>
<evidence type="ECO:0000313" key="2">
    <source>
        <dbReference type="Proteomes" id="UP000672011"/>
    </source>
</evidence>
<accession>A0ABX7XD01</accession>
<dbReference type="Proteomes" id="UP000672011">
    <property type="component" value="Chromosome"/>
</dbReference>
<reference evidence="1 2" key="1">
    <citation type="journal article" date="2021" name="Int. J. Syst. Evol. Microbiol.">
        <title>Faecalibacter bovis sp. nov., isolated from cow faeces.</title>
        <authorList>
            <person name="Li F."/>
            <person name="Zhao W."/>
            <person name="Hong Q."/>
            <person name="Shao Q."/>
            <person name="Song J."/>
            <person name="Yang S."/>
        </authorList>
    </citation>
    <scope>NUCLEOTIDE SEQUENCE [LARGE SCALE GENOMIC DNA]</scope>
    <source>
        <strain evidence="1 2">ZY171143</strain>
    </source>
</reference>